<dbReference type="GO" id="GO:0016787">
    <property type="term" value="F:hydrolase activity"/>
    <property type="evidence" value="ECO:0007669"/>
    <property type="project" value="UniProtKB-KW"/>
</dbReference>
<accession>A0A2M8CFY8</accession>
<evidence type="ECO:0000313" key="9">
    <source>
        <dbReference type="Proteomes" id="UP000228560"/>
    </source>
</evidence>
<keyword evidence="5" id="KW-0378">Hydrolase</keyword>
<name>A0A1J5GS18_9BACT</name>
<reference evidence="5" key="3">
    <citation type="submission" date="2017-09" db="EMBL/GenBank/DDBJ databases">
        <title>Depth-based differentiation of microbial function through sediment-hosted aquifers and enrichment of novel symbionts in the deep terrestrial subsurface.</title>
        <authorList>
            <person name="Probst A.J."/>
            <person name="Ladd B."/>
            <person name="Jarett J.K."/>
            <person name="Geller-Mcgrath D.E."/>
            <person name="Sieber C.M.K."/>
            <person name="Emerson J.B."/>
            <person name="Anantharaman K."/>
            <person name="Thomas B.C."/>
            <person name="Malmstrom R."/>
            <person name="Stieglmeier M."/>
            <person name="Klingl A."/>
            <person name="Woyke T."/>
            <person name="Ryan C.M."/>
            <person name="Banfield J.F."/>
        </authorList>
    </citation>
    <scope>NUCLEOTIDE SEQUENCE</scope>
    <source>
        <strain evidence="5">CG_4_8_14_3_um_filter_34_18</strain>
    </source>
</reference>
<comment type="caution">
    <text evidence="4">The sequence shown here is derived from an EMBL/GenBank/DDBJ whole genome shotgun (WGS) entry which is preliminary data.</text>
</comment>
<gene>
    <name evidence="4" type="ORF">AUK42_00090</name>
    <name evidence="7" type="ORF">CO097_00700</name>
    <name evidence="6" type="ORF">COZ07_09215</name>
    <name evidence="5" type="ORF">COZ58_06220</name>
</gene>
<evidence type="ECO:0000256" key="3">
    <source>
        <dbReference type="ARBA" id="ARBA00023065"/>
    </source>
</evidence>
<evidence type="ECO:0000256" key="1">
    <source>
        <dbReference type="ARBA" id="ARBA00010148"/>
    </source>
</evidence>
<accession>A0A2M7K6S0</accession>
<dbReference type="RefSeq" id="WP_406608316.1">
    <property type="nucleotide sequence ID" value="NZ_PFKO01000338.1"/>
</dbReference>
<keyword evidence="3" id="KW-0406">Ion transport</keyword>
<reference evidence="4 8" key="1">
    <citation type="journal article" date="2016" name="Environ. Microbiol.">
        <title>Genomic resolution of a cold subsurface aquifer community provides metabolic insights for novel microbes adapted to high CO concentrations.</title>
        <authorList>
            <person name="Probst A.J."/>
            <person name="Castelle C.J."/>
            <person name="Singh A."/>
            <person name="Brown C.T."/>
            <person name="Anantharaman K."/>
            <person name="Sharon I."/>
            <person name="Hug L.A."/>
            <person name="Burstein D."/>
            <person name="Emerson J.B."/>
            <person name="Thomas B.C."/>
            <person name="Banfield J.F."/>
        </authorList>
    </citation>
    <scope>NUCLEOTIDE SEQUENCE [LARGE SCALE GENOMIC DNA]</scope>
    <source>
        <strain evidence="4">CG2_30_33_13</strain>
    </source>
</reference>
<dbReference type="SUPFAM" id="SSF159468">
    <property type="entry name" value="AtpF-like"/>
    <property type="match status" value="1"/>
</dbReference>
<dbReference type="Proteomes" id="UP000182763">
    <property type="component" value="Unassembled WGS sequence"/>
</dbReference>
<dbReference type="Gene3D" id="3.40.50.10580">
    <property type="entry name" value="ATPase, V1 complex, subunit F"/>
    <property type="match status" value="1"/>
</dbReference>
<evidence type="ECO:0000313" key="7">
    <source>
        <dbReference type="EMBL" id="PJB57975.1"/>
    </source>
</evidence>
<dbReference type="InterPro" id="IPR036906">
    <property type="entry name" value="ATPase_V1_fsu_sf"/>
</dbReference>
<evidence type="ECO:0000313" key="10">
    <source>
        <dbReference type="Proteomes" id="UP000230646"/>
    </source>
</evidence>
<dbReference type="STRING" id="1805029.AUK42_00090"/>
<dbReference type="GO" id="GO:0046961">
    <property type="term" value="F:proton-transporting ATPase activity, rotational mechanism"/>
    <property type="evidence" value="ECO:0007669"/>
    <property type="project" value="InterPro"/>
</dbReference>
<dbReference type="Pfam" id="PF01990">
    <property type="entry name" value="ATP-synt_F"/>
    <property type="match status" value="1"/>
</dbReference>
<dbReference type="Proteomes" id="UP000228560">
    <property type="component" value="Unassembled WGS sequence"/>
</dbReference>
<dbReference type="AlphaFoldDB" id="A0A1J5GS18"/>
<evidence type="ECO:0000313" key="5">
    <source>
        <dbReference type="EMBL" id="PIX33805.1"/>
    </source>
</evidence>
<dbReference type="Proteomes" id="UP000230646">
    <property type="component" value="Unassembled WGS sequence"/>
</dbReference>
<sequence length="108" mass="12461">MYNIAMIGNRDSIIGFKLLGISIFPVSKKEETIEILNKIVKEKYAAVFITEEIAIQIFEKIEELQKNSLLSFTIIPNKFEKKNLGLKILEKNIEKAIGTDILFRKEEE</sequence>
<proteinExistence type="inferred from homology"/>
<comment type="similarity">
    <text evidence="1">Belongs to the V-ATPase F subunit family.</text>
</comment>
<accession>A0A2M7PM22</accession>
<protein>
    <submittedName>
        <fullName evidence="5">V-type ATP synthase subunit F</fullName>
        <ecNumber evidence="5">3.6.3.14</ecNumber>
    </submittedName>
</protein>
<keyword evidence="2" id="KW-0813">Transport</keyword>
<organism evidence="4 8">
    <name type="scientific">Candidatus Infernicultor aquiphilus</name>
    <dbReference type="NCBI Taxonomy" id="1805029"/>
    <lineage>
        <taxon>Bacteria</taxon>
        <taxon>Pseudomonadati</taxon>
        <taxon>Atribacterota</taxon>
        <taxon>Candidatus Phoenicimicrobiia</taxon>
        <taxon>Candidatus Pheonicimicrobiales</taxon>
        <taxon>Candidatus Phoenicimicrobiaceae</taxon>
        <taxon>Candidatus Infernicultor</taxon>
    </lineage>
</organism>
<dbReference type="EMBL" id="PFTV01000018">
    <property type="protein sequence ID" value="PJB57975.1"/>
    <property type="molecule type" value="Genomic_DNA"/>
</dbReference>
<dbReference type="EMBL" id="MNYY01000004">
    <property type="protein sequence ID" value="OIP75060.1"/>
    <property type="molecule type" value="Genomic_DNA"/>
</dbReference>
<accession>A0A1J5GS18</accession>
<dbReference type="EC" id="3.6.3.14" evidence="5"/>
<reference evidence="9 10" key="2">
    <citation type="submission" date="2017-09" db="EMBL/GenBank/DDBJ databases">
        <title>Depth-based differentiation of microbial function through sediment-hosted aquifers and enrichment of novel symbionts in the deep terrestrial subsurface.</title>
        <authorList>
            <person name="Probst A.J."/>
            <person name="Ladd B."/>
            <person name="Jarett J.K."/>
            <person name="Geller-Mcgrath D.E."/>
            <person name="Sieber C.M."/>
            <person name="Emerson J.B."/>
            <person name="Anantharaman K."/>
            <person name="Thomas B.C."/>
            <person name="Malmstrom R."/>
            <person name="Stieglmeier M."/>
            <person name="Klingl A."/>
            <person name="Woyke T."/>
            <person name="Ryan C.M."/>
            <person name="Banfield J.F."/>
        </authorList>
    </citation>
    <scope>NUCLEOTIDE SEQUENCE [LARGE SCALE GENOMIC DNA]</scope>
    <source>
        <strain evidence="6">CG_4_10_14_3_um_filter_34_13</strain>
        <strain evidence="7">CG_4_9_14_3_um_filter_33_16</strain>
    </source>
</reference>
<evidence type="ECO:0000313" key="8">
    <source>
        <dbReference type="Proteomes" id="UP000182763"/>
    </source>
</evidence>
<evidence type="ECO:0000256" key="2">
    <source>
        <dbReference type="ARBA" id="ARBA00022448"/>
    </source>
</evidence>
<dbReference type="EMBL" id="PFKO01000338">
    <property type="protein sequence ID" value="PIY31461.1"/>
    <property type="molecule type" value="Genomic_DNA"/>
</dbReference>
<dbReference type="InterPro" id="IPR008218">
    <property type="entry name" value="ATPase_V1-cplx_f_g_su"/>
</dbReference>
<dbReference type="Proteomes" id="UP000231493">
    <property type="component" value="Unassembled WGS sequence"/>
</dbReference>
<evidence type="ECO:0000313" key="4">
    <source>
        <dbReference type="EMBL" id="OIP75060.1"/>
    </source>
</evidence>
<dbReference type="EMBL" id="PFIP01000127">
    <property type="protein sequence ID" value="PIX33805.1"/>
    <property type="molecule type" value="Genomic_DNA"/>
</dbReference>
<evidence type="ECO:0000313" key="6">
    <source>
        <dbReference type="EMBL" id="PIY31461.1"/>
    </source>
</evidence>